<dbReference type="PANTHER" id="PTHR31490:SF88">
    <property type="entry name" value="BETA-XYLANASE"/>
    <property type="match status" value="1"/>
</dbReference>
<evidence type="ECO:0000256" key="8">
    <source>
        <dbReference type="ARBA" id="ARBA00023326"/>
    </source>
</evidence>
<dbReference type="Pfam" id="PF00553">
    <property type="entry name" value="CBM_2"/>
    <property type="match status" value="1"/>
</dbReference>
<dbReference type="InterPro" id="IPR002509">
    <property type="entry name" value="NODB_dom"/>
</dbReference>
<keyword evidence="8 10" id="KW-0624">Polysaccharide degradation</keyword>
<dbReference type="SUPFAM" id="SSF49384">
    <property type="entry name" value="Carbohydrate-binding domain"/>
    <property type="match status" value="1"/>
</dbReference>
<evidence type="ECO:0000256" key="4">
    <source>
        <dbReference type="ARBA" id="ARBA00022729"/>
    </source>
</evidence>
<keyword evidence="3" id="KW-0858">Xylan degradation</keyword>
<feature type="domain" description="CBM2" evidence="12">
    <location>
        <begin position="548"/>
        <end position="652"/>
    </location>
</feature>
<dbReference type="SUPFAM" id="SSF88713">
    <property type="entry name" value="Glycoside hydrolase/deacetylase"/>
    <property type="match status" value="1"/>
</dbReference>
<keyword evidence="6 10" id="KW-0119">Carbohydrate metabolism</keyword>
<keyword evidence="4" id="KW-0732">Signal</keyword>
<organism evidence="15 16">
    <name type="scientific">Amycolatopsis magusensis</name>
    <dbReference type="NCBI Taxonomy" id="882444"/>
    <lineage>
        <taxon>Bacteria</taxon>
        <taxon>Bacillati</taxon>
        <taxon>Actinomycetota</taxon>
        <taxon>Actinomycetes</taxon>
        <taxon>Pseudonocardiales</taxon>
        <taxon>Pseudonocardiaceae</taxon>
        <taxon>Amycolatopsis</taxon>
    </lineage>
</organism>
<dbReference type="InterPro" id="IPR008965">
    <property type="entry name" value="CBM2/CBM3_carb-bd_dom_sf"/>
</dbReference>
<accession>A0ABS4PGV3</accession>
<dbReference type="InterPro" id="IPR017853">
    <property type="entry name" value="GH"/>
</dbReference>
<dbReference type="PROSITE" id="PS51760">
    <property type="entry name" value="GH10_2"/>
    <property type="match status" value="1"/>
</dbReference>
<name>A0ABS4PGV3_9PSEU</name>
<reference evidence="15 16" key="1">
    <citation type="submission" date="2021-03" db="EMBL/GenBank/DDBJ databases">
        <title>Sequencing the genomes of 1000 actinobacteria strains.</title>
        <authorList>
            <person name="Klenk H.-P."/>
        </authorList>
    </citation>
    <scope>NUCLEOTIDE SEQUENCE [LARGE SCALE GENOMIC DNA]</scope>
    <source>
        <strain evidence="15 16">DSM 45510</strain>
    </source>
</reference>
<evidence type="ECO:0000313" key="15">
    <source>
        <dbReference type="EMBL" id="MBP2178626.1"/>
    </source>
</evidence>
<evidence type="ECO:0000259" key="14">
    <source>
        <dbReference type="PROSITE" id="PS51760"/>
    </source>
</evidence>
<dbReference type="Gene3D" id="3.20.20.80">
    <property type="entry name" value="Glycosidases"/>
    <property type="match status" value="1"/>
</dbReference>
<evidence type="ECO:0000256" key="2">
    <source>
        <dbReference type="ARBA" id="ARBA00007495"/>
    </source>
</evidence>
<comment type="catalytic activity">
    <reaction evidence="1 10">
        <text>Endohydrolysis of (1-&gt;4)-beta-D-xylosidic linkages in xylans.</text>
        <dbReference type="EC" id="3.2.1.8"/>
    </reaction>
</comment>
<dbReference type="GO" id="GO:0031176">
    <property type="term" value="F:endo-1,4-beta-xylanase activity"/>
    <property type="evidence" value="ECO:0007669"/>
    <property type="project" value="UniProtKB-EC"/>
</dbReference>
<dbReference type="InterPro" id="IPR031158">
    <property type="entry name" value="GH10_AS"/>
</dbReference>
<evidence type="ECO:0000256" key="3">
    <source>
        <dbReference type="ARBA" id="ARBA00022651"/>
    </source>
</evidence>
<dbReference type="Proteomes" id="UP000741013">
    <property type="component" value="Unassembled WGS sequence"/>
</dbReference>
<dbReference type="PRINTS" id="PR00134">
    <property type="entry name" value="GLHYDRLASE10"/>
</dbReference>
<dbReference type="InterPro" id="IPR011330">
    <property type="entry name" value="Glyco_hydro/deAcase_b/a-brl"/>
</dbReference>
<dbReference type="Pfam" id="PF01522">
    <property type="entry name" value="Polysacc_deac_1"/>
    <property type="match status" value="1"/>
</dbReference>
<dbReference type="Gene3D" id="3.20.20.370">
    <property type="entry name" value="Glycoside hydrolase/deacetylase"/>
    <property type="match status" value="1"/>
</dbReference>
<dbReference type="PROSITE" id="PS51677">
    <property type="entry name" value="NODB"/>
    <property type="match status" value="1"/>
</dbReference>
<dbReference type="EMBL" id="JAGGMS010000001">
    <property type="protein sequence ID" value="MBP2178626.1"/>
    <property type="molecule type" value="Genomic_DNA"/>
</dbReference>
<evidence type="ECO:0000259" key="13">
    <source>
        <dbReference type="PROSITE" id="PS51677"/>
    </source>
</evidence>
<comment type="caution">
    <text evidence="15">The sequence shown here is derived from an EMBL/GenBank/DDBJ whole genome shotgun (WGS) entry which is preliminary data.</text>
</comment>
<dbReference type="SUPFAM" id="SSF51445">
    <property type="entry name" value="(Trans)glycosidases"/>
    <property type="match status" value="1"/>
</dbReference>
<dbReference type="InterPro" id="IPR001919">
    <property type="entry name" value="CBD2"/>
</dbReference>
<evidence type="ECO:0000313" key="16">
    <source>
        <dbReference type="Proteomes" id="UP000741013"/>
    </source>
</evidence>
<dbReference type="Pfam" id="PF00331">
    <property type="entry name" value="Glyco_hydro_10"/>
    <property type="match status" value="1"/>
</dbReference>
<protein>
    <recommendedName>
        <fullName evidence="10">Beta-xylanase</fullName>
        <ecNumber evidence="10">3.2.1.8</ecNumber>
    </recommendedName>
</protein>
<dbReference type="InterPro" id="IPR001000">
    <property type="entry name" value="GH10_dom"/>
</dbReference>
<comment type="similarity">
    <text evidence="2 10">Belongs to the glycosyl hydrolase 10 (cellulase F) family.</text>
</comment>
<dbReference type="EC" id="3.2.1.8" evidence="10"/>
<feature type="active site" description="Nucleophile" evidence="9">
    <location>
        <position position="277"/>
    </location>
</feature>
<feature type="transmembrane region" description="Helical" evidence="11">
    <location>
        <begin position="19"/>
        <end position="40"/>
    </location>
</feature>
<dbReference type="InterPro" id="IPR012291">
    <property type="entry name" value="CBM2_carb-bd_dom_sf"/>
</dbReference>
<dbReference type="SMART" id="SM00637">
    <property type="entry name" value="CBD_II"/>
    <property type="match status" value="1"/>
</dbReference>
<proteinExistence type="inferred from homology"/>
<keyword evidence="16" id="KW-1185">Reference proteome</keyword>
<feature type="domain" description="NodB homology" evidence="13">
    <location>
        <begin position="355"/>
        <end position="531"/>
    </location>
</feature>
<sequence length="652" mass="68876">MSETAVIEAGRPERRRGRFAAIAGMTGLLGALAVVLPGVASAGTTLGAAAAESGRYFGTAVAAHKLGDSTYAGILNSEFNSVTPENEMKMDATEPNQGQFSYGSADQIVNHALSRGMKVRGHALAWHMQQPGWMQGMEGSSLRQAMLNHVTQVATHYKGKVVAWDVVNEAFADGSSGARRDSNLQRTGNDWIEAAFKAARAADPNAKLCYNDYNTDDWSHAKTQAVYKMVQDFKNRGVPIDCVGLQSHMNSGSPYPSNYRTTLSSFAALGVDVQITELDIQGASPTTYSNVVKDCLAVPRCNGVTVWGIRDSDSWRPNDTPLLWNGNGQKKSAYDAVLSALNSGGTPGGPSCSAGYVGLTFDDGPISGTTTQLINALKSAGLRGTFFNVGNKVQQNPTLAKSQRDAGMWVGNHSWSHPHLTQLSAQEMTSELTQTQQALQQATGETPKLFRPPYGETNSTLKSVEQQLGLTEVLWSVDSQDWNGASTSQIVQAASNLQPGGVILMHDGYQSTINALPQIAAGLASRNLCAGMISTSTGQAVAPADDPGNPPVGSCTATYQRVQQWGDRFNGQVTITAGASAISSWTATVTVTSPQKVSTTWNGTPSWDSSGNVMTMKPNGNGSLAANASTTFGFTVMANGQWAAPAVTCGTP</sequence>
<evidence type="ECO:0000256" key="1">
    <source>
        <dbReference type="ARBA" id="ARBA00000681"/>
    </source>
</evidence>
<dbReference type="PROSITE" id="PS00591">
    <property type="entry name" value="GH10_1"/>
    <property type="match status" value="1"/>
</dbReference>
<keyword evidence="11" id="KW-1133">Transmembrane helix</keyword>
<evidence type="ECO:0000256" key="9">
    <source>
        <dbReference type="PROSITE-ProRule" id="PRU10061"/>
    </source>
</evidence>
<keyword evidence="11" id="KW-0812">Transmembrane</keyword>
<dbReference type="InterPro" id="IPR044846">
    <property type="entry name" value="GH10"/>
</dbReference>
<keyword evidence="11" id="KW-0472">Membrane</keyword>
<dbReference type="PANTHER" id="PTHR31490">
    <property type="entry name" value="GLYCOSYL HYDROLASE"/>
    <property type="match status" value="1"/>
</dbReference>
<feature type="domain" description="GH10" evidence="14">
    <location>
        <begin position="40"/>
        <end position="340"/>
    </location>
</feature>
<evidence type="ECO:0000259" key="12">
    <source>
        <dbReference type="PROSITE" id="PS51173"/>
    </source>
</evidence>
<dbReference type="SMART" id="SM00633">
    <property type="entry name" value="Glyco_10"/>
    <property type="match status" value="1"/>
</dbReference>
<keyword evidence="5 10" id="KW-0378">Hydrolase</keyword>
<gene>
    <name evidence="15" type="ORF">JOM49_000152</name>
</gene>
<keyword evidence="7 10" id="KW-0326">Glycosidase</keyword>
<evidence type="ECO:0000256" key="10">
    <source>
        <dbReference type="RuleBase" id="RU361174"/>
    </source>
</evidence>
<dbReference type="PROSITE" id="PS51173">
    <property type="entry name" value="CBM2"/>
    <property type="match status" value="1"/>
</dbReference>
<evidence type="ECO:0000256" key="5">
    <source>
        <dbReference type="ARBA" id="ARBA00022801"/>
    </source>
</evidence>
<dbReference type="Gene3D" id="2.60.40.290">
    <property type="match status" value="1"/>
</dbReference>
<evidence type="ECO:0000256" key="7">
    <source>
        <dbReference type="ARBA" id="ARBA00023295"/>
    </source>
</evidence>
<evidence type="ECO:0000256" key="6">
    <source>
        <dbReference type="ARBA" id="ARBA00023277"/>
    </source>
</evidence>
<evidence type="ECO:0000256" key="11">
    <source>
        <dbReference type="SAM" id="Phobius"/>
    </source>
</evidence>